<evidence type="ECO:0000313" key="3">
    <source>
        <dbReference type="Proteomes" id="UP000252519"/>
    </source>
</evidence>
<evidence type="ECO:0000313" key="2">
    <source>
        <dbReference type="EMBL" id="RCN33418.1"/>
    </source>
</evidence>
<dbReference type="Proteomes" id="UP000252519">
    <property type="component" value="Unassembled WGS sequence"/>
</dbReference>
<dbReference type="EMBL" id="JOJR01000925">
    <property type="protein sequence ID" value="RCN33418.1"/>
    <property type="molecule type" value="Genomic_DNA"/>
</dbReference>
<gene>
    <name evidence="2" type="ORF">ANCCAN_20745</name>
</gene>
<dbReference type="AlphaFoldDB" id="A0A368FPF9"/>
<organism evidence="2 3">
    <name type="scientific">Ancylostoma caninum</name>
    <name type="common">Dog hookworm</name>
    <dbReference type="NCBI Taxonomy" id="29170"/>
    <lineage>
        <taxon>Eukaryota</taxon>
        <taxon>Metazoa</taxon>
        <taxon>Ecdysozoa</taxon>
        <taxon>Nematoda</taxon>
        <taxon>Chromadorea</taxon>
        <taxon>Rhabditida</taxon>
        <taxon>Rhabditina</taxon>
        <taxon>Rhabditomorpha</taxon>
        <taxon>Strongyloidea</taxon>
        <taxon>Ancylostomatidae</taxon>
        <taxon>Ancylostomatinae</taxon>
        <taxon>Ancylostoma</taxon>
    </lineage>
</organism>
<name>A0A368FPF9_ANCCA</name>
<protein>
    <submittedName>
        <fullName evidence="2">Uncharacterized protein</fullName>
    </submittedName>
</protein>
<comment type="caution">
    <text evidence="2">The sequence shown here is derived from an EMBL/GenBank/DDBJ whole genome shotgun (WGS) entry which is preliminary data.</text>
</comment>
<dbReference type="OrthoDB" id="5885946at2759"/>
<feature type="region of interest" description="Disordered" evidence="1">
    <location>
        <begin position="29"/>
        <end position="72"/>
    </location>
</feature>
<accession>A0A368FPF9</accession>
<keyword evidence="3" id="KW-1185">Reference proteome</keyword>
<reference evidence="2 3" key="1">
    <citation type="submission" date="2014-10" db="EMBL/GenBank/DDBJ databases">
        <title>Draft genome of the hookworm Ancylostoma caninum.</title>
        <authorList>
            <person name="Mitreva M."/>
        </authorList>
    </citation>
    <scope>NUCLEOTIDE SEQUENCE [LARGE SCALE GENOMIC DNA]</scope>
    <source>
        <strain evidence="2 3">Baltimore</strain>
    </source>
</reference>
<proteinExistence type="predicted"/>
<sequence>MELLGSWPSHARAAVSQAMEDVRRYVVIDGKLRPPPKRAAERSSSTRNAKHARSEENDDDDLDGDVKGVTFA</sequence>
<evidence type="ECO:0000256" key="1">
    <source>
        <dbReference type="SAM" id="MobiDB-lite"/>
    </source>
</evidence>